<keyword evidence="3" id="KW-1185">Reference proteome</keyword>
<name>A0A1M7Y8K2_9FIRM</name>
<dbReference type="Proteomes" id="UP000184612">
    <property type="component" value="Unassembled WGS sequence"/>
</dbReference>
<dbReference type="Pfam" id="PF08808">
    <property type="entry name" value="RES"/>
    <property type="match status" value="1"/>
</dbReference>
<feature type="domain" description="RES" evidence="1">
    <location>
        <begin position="190"/>
        <end position="348"/>
    </location>
</feature>
<organism evidence="2 3">
    <name type="scientific">Anaerocolumna xylanovorans DSM 12503</name>
    <dbReference type="NCBI Taxonomy" id="1121345"/>
    <lineage>
        <taxon>Bacteria</taxon>
        <taxon>Bacillati</taxon>
        <taxon>Bacillota</taxon>
        <taxon>Clostridia</taxon>
        <taxon>Lachnospirales</taxon>
        <taxon>Lachnospiraceae</taxon>
        <taxon>Anaerocolumna</taxon>
    </lineage>
</organism>
<sequence length="362" mass="42206">MIFCEKCFKDSEIVPIIRNFGIVGECQICHSKDVYIYNTEKNEQLIPLFDDLISIYTPISLLPVAFPKSETRLLKDELLRNWEIFNNINESDIYKIITSVCKDKYIYNSELFDQPIGLRELYEEEYLMQHSLLTTNSWKDFVEALKTKNRFHTHYINLELLDKFCSYIRKPYKKGTTFFRGRISTASGLSKNEMGAPPSDKATDGRANAAGISCLYLGESRETTIHEIRAGAYDFISIGEFVLKEDIIVVDLKRINRISPFIEGFDCREHAINKEHLNKINDEMGKALRRSDSILDYVPTQYIVDFIKSIRHDDKYEYAAVEYNSVMNTNGYNLAVFYADLFECVNVETYKIDELHYHKHKI</sequence>
<dbReference type="SMART" id="SM00953">
    <property type="entry name" value="RES"/>
    <property type="match status" value="1"/>
</dbReference>
<dbReference type="InterPro" id="IPR014914">
    <property type="entry name" value="RES_dom"/>
</dbReference>
<reference evidence="2 3" key="1">
    <citation type="submission" date="2016-12" db="EMBL/GenBank/DDBJ databases">
        <authorList>
            <person name="Song W.-J."/>
            <person name="Kurnit D.M."/>
        </authorList>
    </citation>
    <scope>NUCLEOTIDE SEQUENCE [LARGE SCALE GENOMIC DNA]</scope>
    <source>
        <strain evidence="2 3">DSM 12503</strain>
    </source>
</reference>
<dbReference type="STRING" id="1121345.SAMN02745217_02114"/>
<accession>A0A1M7Y8K2</accession>
<proteinExistence type="predicted"/>
<dbReference type="AlphaFoldDB" id="A0A1M7Y8K2"/>
<dbReference type="RefSeq" id="WP_073588794.1">
    <property type="nucleotide sequence ID" value="NZ_FRFD01000005.1"/>
</dbReference>
<dbReference type="OrthoDB" id="648213at2"/>
<evidence type="ECO:0000313" key="3">
    <source>
        <dbReference type="Proteomes" id="UP000184612"/>
    </source>
</evidence>
<gene>
    <name evidence="2" type="ORF">SAMN02745217_02114</name>
</gene>
<evidence type="ECO:0000259" key="1">
    <source>
        <dbReference type="SMART" id="SM00953"/>
    </source>
</evidence>
<dbReference type="EMBL" id="FRFD01000005">
    <property type="protein sequence ID" value="SHO48963.1"/>
    <property type="molecule type" value="Genomic_DNA"/>
</dbReference>
<evidence type="ECO:0000313" key="2">
    <source>
        <dbReference type="EMBL" id="SHO48963.1"/>
    </source>
</evidence>
<protein>
    <submittedName>
        <fullName evidence="2">RES domain-containing protein</fullName>
    </submittedName>
</protein>